<proteinExistence type="predicted"/>
<keyword evidence="8" id="KW-1185">Reference proteome</keyword>
<reference evidence="7 8" key="1">
    <citation type="journal article" date="2009" name="Science">
        <title>Green evolution and dynamic adaptations revealed by genomes of the marine picoeukaryotes Micromonas.</title>
        <authorList>
            <person name="Worden A.Z."/>
            <person name="Lee J.H."/>
            <person name="Mock T."/>
            <person name="Rouze P."/>
            <person name="Simmons M.P."/>
            <person name="Aerts A.L."/>
            <person name="Allen A.E."/>
            <person name="Cuvelier M.L."/>
            <person name="Derelle E."/>
            <person name="Everett M.V."/>
            <person name="Foulon E."/>
            <person name="Grimwood J."/>
            <person name="Gundlach H."/>
            <person name="Henrissat B."/>
            <person name="Napoli C."/>
            <person name="McDonald S.M."/>
            <person name="Parker M.S."/>
            <person name="Rombauts S."/>
            <person name="Salamov A."/>
            <person name="Von Dassow P."/>
            <person name="Badger J.H."/>
            <person name="Coutinho P.M."/>
            <person name="Demir E."/>
            <person name="Dubchak I."/>
            <person name="Gentemann C."/>
            <person name="Eikrem W."/>
            <person name="Gready J.E."/>
            <person name="John U."/>
            <person name="Lanier W."/>
            <person name="Lindquist E.A."/>
            <person name="Lucas S."/>
            <person name="Mayer K.F."/>
            <person name="Moreau H."/>
            <person name="Not F."/>
            <person name="Otillar R."/>
            <person name="Panaud O."/>
            <person name="Pangilinan J."/>
            <person name="Paulsen I."/>
            <person name="Piegu B."/>
            <person name="Poliakov A."/>
            <person name="Robbens S."/>
            <person name="Schmutz J."/>
            <person name="Toulza E."/>
            <person name="Wyss T."/>
            <person name="Zelensky A."/>
            <person name="Zhou K."/>
            <person name="Armbrust E.V."/>
            <person name="Bhattacharya D."/>
            <person name="Goodenough U.W."/>
            <person name="Van de Peer Y."/>
            <person name="Grigoriev I.V."/>
        </authorList>
    </citation>
    <scope>NUCLEOTIDE SEQUENCE [LARGE SCALE GENOMIC DNA]</scope>
    <source>
        <strain evidence="7 8">CCMP1545</strain>
    </source>
</reference>
<feature type="region of interest" description="Disordered" evidence="5">
    <location>
        <begin position="297"/>
        <end position="316"/>
    </location>
</feature>
<evidence type="ECO:0000256" key="5">
    <source>
        <dbReference type="SAM" id="MobiDB-lite"/>
    </source>
</evidence>
<dbReference type="Proteomes" id="UP000001876">
    <property type="component" value="Unassembled WGS sequence"/>
</dbReference>
<evidence type="ECO:0000313" key="7">
    <source>
        <dbReference type="EMBL" id="EEH56508.1"/>
    </source>
</evidence>
<dbReference type="GO" id="GO:0008270">
    <property type="term" value="F:zinc ion binding"/>
    <property type="evidence" value="ECO:0007669"/>
    <property type="project" value="UniProtKB-KW"/>
</dbReference>
<organism evidence="8">
    <name type="scientific">Micromonas pusilla (strain CCMP1545)</name>
    <name type="common">Picoplanktonic green alga</name>
    <dbReference type="NCBI Taxonomy" id="564608"/>
    <lineage>
        <taxon>Eukaryota</taxon>
        <taxon>Viridiplantae</taxon>
        <taxon>Chlorophyta</taxon>
        <taxon>Mamiellophyceae</taxon>
        <taxon>Mamiellales</taxon>
        <taxon>Mamiellaceae</taxon>
        <taxon>Micromonas</taxon>
    </lineage>
</organism>
<evidence type="ECO:0000256" key="4">
    <source>
        <dbReference type="PROSITE-ProRule" id="PRU00134"/>
    </source>
</evidence>
<gene>
    <name evidence="7" type="ORF">MICPUCDRAFT_69359</name>
</gene>
<dbReference type="KEGG" id="mpp:MICPUCDRAFT_69359"/>
<dbReference type="PROSITE" id="PS50865">
    <property type="entry name" value="ZF_MYND_2"/>
    <property type="match status" value="1"/>
</dbReference>
<keyword evidence="3" id="KW-0862">Zinc</keyword>
<dbReference type="GeneID" id="9684560"/>
<name>C1MTT7_MICPC</name>
<dbReference type="RefSeq" id="XP_003059376.1">
    <property type="nucleotide sequence ID" value="XM_003059330.1"/>
</dbReference>
<evidence type="ECO:0000256" key="2">
    <source>
        <dbReference type="ARBA" id="ARBA00022771"/>
    </source>
</evidence>
<accession>C1MTT7</accession>
<feature type="domain" description="MYND-type" evidence="6">
    <location>
        <begin position="246"/>
        <end position="288"/>
    </location>
</feature>
<dbReference type="Pfam" id="PF01753">
    <property type="entry name" value="zf-MYND"/>
    <property type="match status" value="1"/>
</dbReference>
<protein>
    <submittedName>
        <fullName evidence="7">Predicted protein</fullName>
    </submittedName>
</protein>
<dbReference type="OrthoDB" id="265717at2759"/>
<sequence>MQNAYDMRRYKKSFAALVDAIDAAQRGDWRACVDSYELSFNLSGGHRSMFKNRYYVVSGFTATLCDGACEPTKNDYKLIESIVDDENERPEIRAKAAFTKGVLRYDKGDRNGAARAHRKCIAIVDAASQAARDREIFIGNRVNARGQPEHDMQPAGVVMDRTRANASNNVSDRRVARVDGDVDLDRVVDDLMIQRETARMRAHGGGVISNERSQHVAFRADPDLMRERGVTGDEYNDRLEPICASCYRCGSRAGCAERYPSCAACGLVAYCGKPCQRADWAARHKAECRPKKELRRGDMVQLPPTREGEGGTEDATVTPVGFVAGDVADGTVAVEIRRGETVECEVEKLRRLPSRAPPPPPCA</sequence>
<evidence type="ECO:0000313" key="8">
    <source>
        <dbReference type="Proteomes" id="UP000001876"/>
    </source>
</evidence>
<dbReference type="Gene3D" id="6.10.140.2220">
    <property type="match status" value="1"/>
</dbReference>
<evidence type="ECO:0000256" key="3">
    <source>
        <dbReference type="ARBA" id="ARBA00022833"/>
    </source>
</evidence>
<keyword evidence="2 4" id="KW-0863">Zinc-finger</keyword>
<keyword evidence="1" id="KW-0479">Metal-binding</keyword>
<evidence type="ECO:0000256" key="1">
    <source>
        <dbReference type="ARBA" id="ARBA00022723"/>
    </source>
</evidence>
<dbReference type="EMBL" id="GG663740">
    <property type="protein sequence ID" value="EEH56508.1"/>
    <property type="molecule type" value="Genomic_DNA"/>
</dbReference>
<evidence type="ECO:0000259" key="6">
    <source>
        <dbReference type="PROSITE" id="PS50865"/>
    </source>
</evidence>
<dbReference type="AlphaFoldDB" id="C1MTT7"/>
<dbReference type="InterPro" id="IPR002893">
    <property type="entry name" value="Znf_MYND"/>
</dbReference>
<dbReference type="SUPFAM" id="SSF144232">
    <property type="entry name" value="HIT/MYND zinc finger-like"/>
    <property type="match status" value="1"/>
</dbReference>